<dbReference type="GeneID" id="19239173"/>
<keyword evidence="4" id="KW-1185">Reference proteome</keyword>
<evidence type="ECO:0000259" key="2">
    <source>
        <dbReference type="Pfam" id="PF22980"/>
    </source>
</evidence>
<evidence type="ECO:0000313" key="3">
    <source>
        <dbReference type="EMBL" id="ERF76283.1"/>
    </source>
</evidence>
<sequence>MSTLKTTDKAQASSNADTELKPAEKKPLYSVLTHLQDRIDFERVASDIEIPNAEAAEKKIATTIKGDQIGETGNDGNFMGDTKTPVGIQTKTKAAITPKELMDAGSARKKRKTTEMKGGGDGLVEAKG</sequence>
<feature type="region of interest" description="Disordered" evidence="1">
    <location>
        <begin position="67"/>
        <end position="128"/>
    </location>
</feature>
<dbReference type="OrthoDB" id="10338115at2759"/>
<feature type="domain" description="Myb-like DNA-binding" evidence="2">
    <location>
        <begin position="28"/>
        <end position="59"/>
    </location>
</feature>
<dbReference type="InterPro" id="IPR054505">
    <property type="entry name" value="Myb_DNA-bind_8"/>
</dbReference>
<dbReference type="Pfam" id="PF22980">
    <property type="entry name" value="Myb_DNA-bind_8"/>
    <property type="match status" value="1"/>
</dbReference>
<dbReference type="RefSeq" id="XP_007786324.1">
    <property type="nucleotide sequence ID" value="XM_007788134.1"/>
</dbReference>
<protein>
    <recommendedName>
        <fullName evidence="2">Myb-like DNA-binding domain-containing protein</fullName>
    </recommendedName>
</protein>
<gene>
    <name evidence="3" type="ORF">EPUS_04140</name>
</gene>
<reference evidence="4" key="1">
    <citation type="journal article" date="2014" name="BMC Genomics">
        <title>Genome characteristics reveal the impact of lichenization on lichen-forming fungus Endocarpon pusillum Hedwig (Verrucariales, Ascomycota).</title>
        <authorList>
            <person name="Wang Y.-Y."/>
            <person name="Liu B."/>
            <person name="Zhang X.-Y."/>
            <person name="Zhou Q.-M."/>
            <person name="Zhang T."/>
            <person name="Li H."/>
            <person name="Yu Y.-F."/>
            <person name="Zhang X.-L."/>
            <person name="Hao X.-Y."/>
            <person name="Wang M."/>
            <person name="Wang L."/>
            <person name="Wei J.-C."/>
        </authorList>
    </citation>
    <scope>NUCLEOTIDE SEQUENCE [LARGE SCALE GENOMIC DNA]</scope>
    <source>
        <strain evidence="4">Z07020 / HMAS-L-300199</strain>
    </source>
</reference>
<dbReference type="AlphaFoldDB" id="U1GUZ0"/>
<feature type="compositionally biased region" description="Polar residues" evidence="1">
    <location>
        <begin position="1"/>
        <end position="17"/>
    </location>
</feature>
<evidence type="ECO:0000256" key="1">
    <source>
        <dbReference type="SAM" id="MobiDB-lite"/>
    </source>
</evidence>
<dbReference type="Proteomes" id="UP000019373">
    <property type="component" value="Unassembled WGS sequence"/>
</dbReference>
<feature type="region of interest" description="Disordered" evidence="1">
    <location>
        <begin position="1"/>
        <end position="26"/>
    </location>
</feature>
<dbReference type="EMBL" id="KE720769">
    <property type="protein sequence ID" value="ERF76283.1"/>
    <property type="molecule type" value="Genomic_DNA"/>
</dbReference>
<proteinExistence type="predicted"/>
<organism evidence="3 4">
    <name type="scientific">Endocarpon pusillum (strain Z07020 / HMAS-L-300199)</name>
    <name type="common">Lichen-forming fungus</name>
    <dbReference type="NCBI Taxonomy" id="1263415"/>
    <lineage>
        <taxon>Eukaryota</taxon>
        <taxon>Fungi</taxon>
        <taxon>Dikarya</taxon>
        <taxon>Ascomycota</taxon>
        <taxon>Pezizomycotina</taxon>
        <taxon>Eurotiomycetes</taxon>
        <taxon>Chaetothyriomycetidae</taxon>
        <taxon>Verrucariales</taxon>
        <taxon>Verrucariaceae</taxon>
        <taxon>Endocarpon</taxon>
    </lineage>
</organism>
<dbReference type="HOGENOM" id="CLU_1959560_0_0_1"/>
<accession>U1GUZ0</accession>
<name>U1GUZ0_ENDPU</name>
<evidence type="ECO:0000313" key="4">
    <source>
        <dbReference type="Proteomes" id="UP000019373"/>
    </source>
</evidence>